<evidence type="ECO:0000313" key="12">
    <source>
        <dbReference type="EMBL" id="DAZ97398.1"/>
    </source>
</evidence>
<dbReference type="GO" id="GO:0035725">
    <property type="term" value="P:sodium ion transmembrane transport"/>
    <property type="evidence" value="ECO:0007669"/>
    <property type="project" value="TreeGrafter"/>
</dbReference>
<reference evidence="12" key="1">
    <citation type="submission" date="2022-11" db="EMBL/GenBank/DDBJ databases">
        <authorList>
            <person name="Morgan W.R."/>
            <person name="Tartar A."/>
        </authorList>
    </citation>
    <scope>NUCLEOTIDE SEQUENCE</scope>
    <source>
        <strain evidence="12">ARSEF 373</strain>
    </source>
</reference>
<dbReference type="InterPro" id="IPR051413">
    <property type="entry name" value="K/Na_HCN_channel"/>
</dbReference>
<dbReference type="InterPro" id="IPR000595">
    <property type="entry name" value="cNMP-bd_dom"/>
</dbReference>
<feature type="region of interest" description="Disordered" evidence="9">
    <location>
        <begin position="1"/>
        <end position="53"/>
    </location>
</feature>
<gene>
    <name evidence="12" type="ORF">N0F65_011282</name>
</gene>
<evidence type="ECO:0000256" key="1">
    <source>
        <dbReference type="ARBA" id="ARBA00004141"/>
    </source>
</evidence>
<feature type="compositionally biased region" description="Acidic residues" evidence="9">
    <location>
        <begin position="812"/>
        <end position="825"/>
    </location>
</feature>
<evidence type="ECO:0000256" key="8">
    <source>
        <dbReference type="ARBA" id="ARBA00023303"/>
    </source>
</evidence>
<feature type="region of interest" description="Disordered" evidence="9">
    <location>
        <begin position="67"/>
        <end position="87"/>
    </location>
</feature>
<evidence type="ECO:0000256" key="6">
    <source>
        <dbReference type="ARBA" id="ARBA00023136"/>
    </source>
</evidence>
<feature type="transmembrane region" description="Helical" evidence="10">
    <location>
        <begin position="357"/>
        <end position="385"/>
    </location>
</feature>
<keyword evidence="6 10" id="KW-0472">Membrane</keyword>
<organism evidence="12 13">
    <name type="scientific">Lagenidium giganteum</name>
    <dbReference type="NCBI Taxonomy" id="4803"/>
    <lineage>
        <taxon>Eukaryota</taxon>
        <taxon>Sar</taxon>
        <taxon>Stramenopiles</taxon>
        <taxon>Oomycota</taxon>
        <taxon>Peronosporomycetes</taxon>
        <taxon>Pythiales</taxon>
        <taxon>Pythiaceae</taxon>
    </lineage>
</organism>
<protein>
    <recommendedName>
        <fullName evidence="11">Cyclic nucleotide-binding domain-containing protein</fullName>
    </recommendedName>
</protein>
<evidence type="ECO:0000256" key="2">
    <source>
        <dbReference type="ARBA" id="ARBA00022448"/>
    </source>
</evidence>
<feature type="transmembrane region" description="Helical" evidence="10">
    <location>
        <begin position="215"/>
        <end position="233"/>
    </location>
</feature>
<proteinExistence type="predicted"/>
<sequence length="876" mass="98658">PDSEVAKPLQLAMIPWPGKNGSATGDWGSNNRVQPAEESPVKMGDAGRSATNVSGGTLVADASVNASAATGEGGGGGGGSGSDPPIRAFRTATATRHTWQILAKAAVLVRSMNPKDKDVIDIYHDPTKGTSRYMIHPNSRFRRIWDYFTAFLVLYVCVMVPLVIGFTYKEWNELSSLDTFIDVYFIVDMFVTVRTGIFSNGEVILDWKVVVKRYFHFWFWVDFVSNFPLALFVQSSARKGIKIVKLQKLPKLLRFGRLLKYLRQYAKYYHLILSFIGLLMGLHMYTCIWANVFATCYDPDDNSTHGYENCTNEDLPTMYIQSMHMVLLMFLGISDSSTFVGIAKLDDPREHGRMDFYLLSLAIVVVGMIFSSFFFGNMLALLMSWDQQSAQFRNRMDIISAEMRYYELPEELQHRVRRNYDYLWINQRAYSEMMLLNQPGISKTLRTTIALHLYKDLVKTVPFFAGSDSRFLGKVCLALETAVYLPGDTIIFMDDIGKEMFIVRKGLVEIIIPEPGNTDKRIYLRDGNFFGETALVIDVRRTNTVRAVNICDLNVLSKTSFNEIVAEYPEFGERMKRTVIKRQLDNMNIQSPVEKMKIQNQLNMVVEKSLKARRMSVSLRTIYRAKKLGDKLKEIADRAAKANAQTGRKLSRRLTRMTPPPPSSSRPGGTMLPVPRTKLLHSHSQGYEADRHTTGRPGFRTGSLPESENTPPARQTMISQSSPPLVQFQLPLVSLNGALSRQESSGRSAILPPLARTGRQPQIDAVSRRLSKAEVTMDLIPTALLEITEIVNQIKRTTDRLNRRLHTTDTSDVSDDEADMDDADNGSDITVGMDNEDGSTEFPPLNEETDEEVNRRESNSIVSAHARQLSCTVTHA</sequence>
<dbReference type="Gene3D" id="1.10.287.630">
    <property type="entry name" value="Helix hairpin bin"/>
    <property type="match status" value="1"/>
</dbReference>
<feature type="domain" description="Cyclic nucleotide-binding" evidence="11">
    <location>
        <begin position="463"/>
        <end position="582"/>
    </location>
</feature>
<accession>A0AAV2YUD6</accession>
<dbReference type="GO" id="GO:0098855">
    <property type="term" value="C:HCN channel complex"/>
    <property type="evidence" value="ECO:0007669"/>
    <property type="project" value="TreeGrafter"/>
</dbReference>
<dbReference type="Gene3D" id="2.60.120.10">
    <property type="entry name" value="Jelly Rolls"/>
    <property type="match status" value="1"/>
</dbReference>
<dbReference type="FunFam" id="1.10.287.630:FF:000001">
    <property type="entry name" value="Cyclic nucleotide-gated channel alpha 3"/>
    <property type="match status" value="1"/>
</dbReference>
<dbReference type="PANTHER" id="PTHR45689">
    <property type="entry name" value="I[[H]] CHANNEL, ISOFORM E"/>
    <property type="match status" value="1"/>
</dbReference>
<keyword evidence="8" id="KW-0407">Ion channel</keyword>
<feature type="transmembrane region" description="Helical" evidence="10">
    <location>
        <begin position="144"/>
        <end position="168"/>
    </location>
</feature>
<dbReference type="InterPro" id="IPR018490">
    <property type="entry name" value="cNMP-bd_dom_sf"/>
</dbReference>
<feature type="transmembrane region" description="Helical" evidence="10">
    <location>
        <begin position="268"/>
        <end position="292"/>
    </location>
</feature>
<evidence type="ECO:0000256" key="7">
    <source>
        <dbReference type="ARBA" id="ARBA00023286"/>
    </source>
</evidence>
<dbReference type="GO" id="GO:0005249">
    <property type="term" value="F:voltage-gated potassium channel activity"/>
    <property type="evidence" value="ECO:0007669"/>
    <property type="project" value="InterPro"/>
</dbReference>
<keyword evidence="4 10" id="KW-1133">Transmembrane helix</keyword>
<dbReference type="SMART" id="SM00100">
    <property type="entry name" value="cNMP"/>
    <property type="match status" value="1"/>
</dbReference>
<evidence type="ECO:0000256" key="3">
    <source>
        <dbReference type="ARBA" id="ARBA00022692"/>
    </source>
</evidence>
<feature type="transmembrane region" description="Helical" evidence="10">
    <location>
        <begin position="325"/>
        <end position="345"/>
    </location>
</feature>
<dbReference type="AlphaFoldDB" id="A0AAV2YUD6"/>
<reference evidence="12" key="2">
    <citation type="journal article" date="2023" name="Microbiol Resour">
        <title>Decontamination and Annotation of the Draft Genome Sequence of the Oomycete Lagenidium giganteum ARSEF 373.</title>
        <authorList>
            <person name="Morgan W.R."/>
            <person name="Tartar A."/>
        </authorList>
    </citation>
    <scope>NUCLEOTIDE SEQUENCE</scope>
    <source>
        <strain evidence="12">ARSEF 373</strain>
    </source>
</reference>
<dbReference type="InterPro" id="IPR014710">
    <property type="entry name" value="RmlC-like_jellyroll"/>
</dbReference>
<dbReference type="SUPFAM" id="SSF51206">
    <property type="entry name" value="cAMP-binding domain-like"/>
    <property type="match status" value="1"/>
</dbReference>
<dbReference type="PROSITE" id="PS50042">
    <property type="entry name" value="CNMP_BINDING_3"/>
    <property type="match status" value="1"/>
</dbReference>
<dbReference type="CDD" id="cd00038">
    <property type="entry name" value="CAP_ED"/>
    <property type="match status" value="1"/>
</dbReference>
<dbReference type="Proteomes" id="UP001146120">
    <property type="component" value="Unassembled WGS sequence"/>
</dbReference>
<dbReference type="PANTHER" id="PTHR45689:SF13">
    <property type="entry name" value="CYCLIC NUCLEOTIDE-BINDING DOMAIN-CONTAINING PROTEIN"/>
    <property type="match status" value="1"/>
</dbReference>
<feature type="compositionally biased region" description="Gly residues" evidence="9">
    <location>
        <begin position="71"/>
        <end position="81"/>
    </location>
</feature>
<keyword evidence="2" id="KW-0813">Transport</keyword>
<feature type="non-terminal residue" evidence="12">
    <location>
        <position position="1"/>
    </location>
</feature>
<evidence type="ECO:0000256" key="4">
    <source>
        <dbReference type="ARBA" id="ARBA00022989"/>
    </source>
</evidence>
<feature type="compositionally biased region" description="Polar residues" evidence="9">
    <location>
        <begin position="704"/>
        <end position="719"/>
    </location>
</feature>
<comment type="caution">
    <text evidence="12">The sequence shown here is derived from an EMBL/GenBank/DDBJ whole genome shotgun (WGS) entry which is preliminary data.</text>
</comment>
<evidence type="ECO:0000256" key="10">
    <source>
        <dbReference type="SAM" id="Phobius"/>
    </source>
</evidence>
<dbReference type="Gene3D" id="1.10.287.70">
    <property type="match status" value="1"/>
</dbReference>
<evidence type="ECO:0000313" key="13">
    <source>
        <dbReference type="Proteomes" id="UP001146120"/>
    </source>
</evidence>
<name>A0AAV2YUD6_9STRA</name>
<dbReference type="EMBL" id="DAKRPA010000136">
    <property type="protein sequence ID" value="DAZ97398.1"/>
    <property type="molecule type" value="Genomic_DNA"/>
</dbReference>
<feature type="region of interest" description="Disordered" evidence="9">
    <location>
        <begin position="806"/>
        <end position="859"/>
    </location>
</feature>
<dbReference type="InterPro" id="IPR003938">
    <property type="entry name" value="K_chnl_volt-dep_EAG/ELK/ERG"/>
</dbReference>
<evidence type="ECO:0000256" key="5">
    <source>
        <dbReference type="ARBA" id="ARBA00023065"/>
    </source>
</evidence>
<feature type="region of interest" description="Disordered" evidence="9">
    <location>
        <begin position="641"/>
        <end position="719"/>
    </location>
</feature>
<dbReference type="PRINTS" id="PR01463">
    <property type="entry name" value="EAGCHANLFMLY"/>
</dbReference>
<keyword evidence="3 10" id="KW-0812">Transmembrane</keyword>
<dbReference type="SUPFAM" id="SSF81324">
    <property type="entry name" value="Voltage-gated potassium channels"/>
    <property type="match status" value="1"/>
</dbReference>
<evidence type="ECO:0000259" key="11">
    <source>
        <dbReference type="PROSITE" id="PS50042"/>
    </source>
</evidence>
<comment type="subcellular location">
    <subcellularLocation>
        <location evidence="1">Membrane</location>
        <topology evidence="1">Multi-pass membrane protein</topology>
    </subcellularLocation>
</comment>
<dbReference type="GO" id="GO:0003254">
    <property type="term" value="P:regulation of membrane depolarization"/>
    <property type="evidence" value="ECO:0007669"/>
    <property type="project" value="TreeGrafter"/>
</dbReference>
<keyword evidence="7" id="KW-1071">Ligand-gated ion channel</keyword>
<dbReference type="Pfam" id="PF00027">
    <property type="entry name" value="cNMP_binding"/>
    <property type="match status" value="1"/>
</dbReference>
<keyword evidence="13" id="KW-1185">Reference proteome</keyword>
<evidence type="ECO:0000256" key="9">
    <source>
        <dbReference type="SAM" id="MobiDB-lite"/>
    </source>
</evidence>
<feature type="compositionally biased region" description="Polar residues" evidence="9">
    <location>
        <begin position="21"/>
        <end position="33"/>
    </location>
</feature>
<keyword evidence="5" id="KW-0406">Ion transport</keyword>